<accession>A0A4Y2TAN1</accession>
<gene>
    <name evidence="1" type="ORF">AVEN_215053_1</name>
</gene>
<protein>
    <submittedName>
        <fullName evidence="1">Uncharacterized protein</fullName>
    </submittedName>
</protein>
<dbReference type="AlphaFoldDB" id="A0A4Y2TAN1"/>
<comment type="caution">
    <text evidence="1">The sequence shown here is derived from an EMBL/GenBank/DDBJ whole genome shotgun (WGS) entry which is preliminary data.</text>
</comment>
<dbReference type="Proteomes" id="UP000499080">
    <property type="component" value="Unassembled WGS sequence"/>
</dbReference>
<organism evidence="1 2">
    <name type="scientific">Araneus ventricosus</name>
    <name type="common">Orbweaver spider</name>
    <name type="synonym">Epeira ventricosa</name>
    <dbReference type="NCBI Taxonomy" id="182803"/>
    <lineage>
        <taxon>Eukaryota</taxon>
        <taxon>Metazoa</taxon>
        <taxon>Ecdysozoa</taxon>
        <taxon>Arthropoda</taxon>
        <taxon>Chelicerata</taxon>
        <taxon>Arachnida</taxon>
        <taxon>Araneae</taxon>
        <taxon>Araneomorphae</taxon>
        <taxon>Entelegynae</taxon>
        <taxon>Araneoidea</taxon>
        <taxon>Araneidae</taxon>
        <taxon>Araneus</taxon>
    </lineage>
</organism>
<evidence type="ECO:0000313" key="2">
    <source>
        <dbReference type="Proteomes" id="UP000499080"/>
    </source>
</evidence>
<keyword evidence="2" id="KW-1185">Reference proteome</keyword>
<reference evidence="1 2" key="1">
    <citation type="journal article" date="2019" name="Sci. Rep.">
        <title>Orb-weaving spider Araneus ventricosus genome elucidates the spidroin gene catalogue.</title>
        <authorList>
            <person name="Kono N."/>
            <person name="Nakamura H."/>
            <person name="Ohtoshi R."/>
            <person name="Moran D.A.P."/>
            <person name="Shinohara A."/>
            <person name="Yoshida Y."/>
            <person name="Fujiwara M."/>
            <person name="Mori M."/>
            <person name="Tomita M."/>
            <person name="Arakawa K."/>
        </authorList>
    </citation>
    <scope>NUCLEOTIDE SEQUENCE [LARGE SCALE GENOMIC DNA]</scope>
</reference>
<evidence type="ECO:0000313" key="1">
    <source>
        <dbReference type="EMBL" id="GBN96536.1"/>
    </source>
</evidence>
<dbReference type="EMBL" id="BGPR01026646">
    <property type="protein sequence ID" value="GBN96536.1"/>
    <property type="molecule type" value="Genomic_DNA"/>
</dbReference>
<proteinExistence type="predicted"/>
<sequence length="105" mass="12092">MKEAICSALWFYAALRRQYSKILLITSRIAITFELRQTCLLESFLVPCLAKHKCDTVTPENHPGRRILAPHRSELSQSSTSGDSYVFRRLFSQLKLPHLLFTINP</sequence>
<name>A0A4Y2TAN1_ARAVE</name>